<reference evidence="4" key="2">
    <citation type="submission" date="2018-05" db="EMBL/GenBank/DDBJ databases">
        <title>OmerRS3 (Oryza meridionalis Reference Sequence Version 3).</title>
        <authorList>
            <person name="Zhang J."/>
            <person name="Kudrna D."/>
            <person name="Lee S."/>
            <person name="Talag J."/>
            <person name="Welchert J."/>
            <person name="Wing R.A."/>
        </authorList>
    </citation>
    <scope>NUCLEOTIDE SEQUENCE [LARGE SCALE GENOMIC DNA]</scope>
    <source>
        <strain evidence="4">cv. OR44</strain>
    </source>
</reference>
<dbReference type="FunFam" id="1.25.70.10:FF:000001">
    <property type="entry name" value="Mitochondrial transcription termination factor-like"/>
    <property type="match status" value="1"/>
</dbReference>
<proteinExistence type="inferred from homology"/>
<keyword evidence="5" id="KW-1185">Reference proteome</keyword>
<dbReference type="STRING" id="40149.A0A0E0DZB3"/>
<keyword evidence="3" id="KW-0809">Transit peptide</keyword>
<dbReference type="Gene3D" id="1.25.70.10">
    <property type="entry name" value="Transcription termination factor 3, mitochondrial"/>
    <property type="match status" value="1"/>
</dbReference>
<dbReference type="GO" id="GO:0003676">
    <property type="term" value="F:nucleic acid binding"/>
    <property type="evidence" value="ECO:0007669"/>
    <property type="project" value="InterPro"/>
</dbReference>
<dbReference type="GO" id="GO:0006353">
    <property type="term" value="P:DNA-templated transcription termination"/>
    <property type="evidence" value="ECO:0007669"/>
    <property type="project" value="UniProtKB-KW"/>
</dbReference>
<dbReference type="PANTHER" id="PTHR13068">
    <property type="entry name" value="CGI-12 PROTEIN-RELATED"/>
    <property type="match status" value="1"/>
</dbReference>
<organism evidence="4">
    <name type="scientific">Oryza meridionalis</name>
    <dbReference type="NCBI Taxonomy" id="40149"/>
    <lineage>
        <taxon>Eukaryota</taxon>
        <taxon>Viridiplantae</taxon>
        <taxon>Streptophyta</taxon>
        <taxon>Embryophyta</taxon>
        <taxon>Tracheophyta</taxon>
        <taxon>Spermatophyta</taxon>
        <taxon>Magnoliopsida</taxon>
        <taxon>Liliopsida</taxon>
        <taxon>Poales</taxon>
        <taxon>Poaceae</taxon>
        <taxon>BOP clade</taxon>
        <taxon>Oryzoideae</taxon>
        <taxon>Oryzeae</taxon>
        <taxon>Oryzinae</taxon>
        <taxon>Oryza</taxon>
    </lineage>
</organism>
<dbReference type="Gramene" id="OMERI06G09570.1">
    <property type="protein sequence ID" value="OMERI06G09570.1"/>
    <property type="gene ID" value="OMERI06G09570"/>
</dbReference>
<accession>A0A0E0DZB3</accession>
<evidence type="ECO:0000256" key="2">
    <source>
        <dbReference type="ARBA" id="ARBA00022472"/>
    </source>
</evidence>
<dbReference type="Proteomes" id="UP000008021">
    <property type="component" value="Chromosome 6"/>
</dbReference>
<dbReference type="Pfam" id="PF02536">
    <property type="entry name" value="mTERF"/>
    <property type="match status" value="2"/>
</dbReference>
<dbReference type="FunFam" id="1.25.70.10:FF:000016">
    <property type="entry name" value="Mitochondrial transcription termination factor-like"/>
    <property type="match status" value="1"/>
</dbReference>
<keyword evidence="2" id="KW-0805">Transcription regulation</keyword>
<dbReference type="eggNOG" id="KOG1267">
    <property type="taxonomic scope" value="Eukaryota"/>
</dbReference>
<evidence type="ECO:0000313" key="5">
    <source>
        <dbReference type="Proteomes" id="UP000008021"/>
    </source>
</evidence>
<protein>
    <submittedName>
        <fullName evidence="4">Uncharacterized protein</fullName>
    </submittedName>
</protein>
<keyword evidence="2" id="KW-0806">Transcription termination</keyword>
<dbReference type="HOGENOM" id="CLU_034145_0_0_1"/>
<evidence type="ECO:0000313" key="4">
    <source>
        <dbReference type="EnsemblPlants" id="OMERI06G09570.1"/>
    </source>
</evidence>
<comment type="similarity">
    <text evidence="1">Belongs to the mTERF family.</text>
</comment>
<dbReference type="PANTHER" id="PTHR13068:SF83">
    <property type="entry name" value="OS06G0224500 PROTEIN"/>
    <property type="match status" value="1"/>
</dbReference>
<dbReference type="SMART" id="SM00733">
    <property type="entry name" value="Mterf"/>
    <property type="match status" value="4"/>
</dbReference>
<sequence length="393" mass="43407">MVHHLRRHMISLLLQPASPHPTAAISPLSSLRRLLLFSTTAAPVSPKPFAVEDYLVATWGLTGAQAHKASKKLSHLRSPSKPDAVLAFLSDLGLPPRKIAAVAAADPRFLCADVESNLARRVDELGGLGLSRSQIARLVPLALSGFRSSTVGTNLGFWLQVVGSFDKILKVLRTNSALLTSDLEKVVKPNLELLKQCGMSAVATIVPLNSSRLFTANPNYLRDVVARVEELGLDRSSRMFWHGIIAVAFMSKETIARKIQVMEELGFSRDELLMIIRKAPQLMGLSEKKIRQAVEFLKMDVGLEGRYIAQRPVLFLYSLERRLLPRHHLLQVLRTKGLLDCELDYYYTAALSERMFVRRFVDPYNCHIPGLADAYTSSCAGETANGVASLLGV</sequence>
<dbReference type="EnsemblPlants" id="OMERI06G09570.1">
    <property type="protein sequence ID" value="OMERI06G09570.1"/>
    <property type="gene ID" value="OMERI06G09570"/>
</dbReference>
<dbReference type="InterPro" id="IPR038538">
    <property type="entry name" value="MTERF_sf"/>
</dbReference>
<reference evidence="4" key="1">
    <citation type="submission" date="2015-04" db="UniProtKB">
        <authorList>
            <consortium name="EnsemblPlants"/>
        </authorList>
    </citation>
    <scope>IDENTIFICATION</scope>
</reference>
<evidence type="ECO:0000256" key="3">
    <source>
        <dbReference type="ARBA" id="ARBA00022946"/>
    </source>
</evidence>
<evidence type="ECO:0000256" key="1">
    <source>
        <dbReference type="ARBA" id="ARBA00007692"/>
    </source>
</evidence>
<name>A0A0E0DZB3_9ORYZ</name>
<dbReference type="InterPro" id="IPR003690">
    <property type="entry name" value="MTERF"/>
</dbReference>
<keyword evidence="2" id="KW-0804">Transcription</keyword>
<dbReference type="AlphaFoldDB" id="A0A0E0DZB3"/>